<reference evidence="6" key="1">
    <citation type="submission" date="2017-01" db="EMBL/GenBank/DDBJ databases">
        <authorList>
            <person name="Varghese N."/>
            <person name="Submissions S."/>
        </authorList>
    </citation>
    <scope>NUCLEOTIDE SEQUENCE [LARGE SCALE GENOMIC DNA]</scope>
    <source>
        <strain evidence="6">DSM 46698</strain>
    </source>
</reference>
<dbReference type="AlphaFoldDB" id="A0A1N7MG91"/>
<feature type="domain" description="DUF4986" evidence="2">
    <location>
        <begin position="540"/>
        <end position="619"/>
    </location>
</feature>
<dbReference type="InterPro" id="IPR032275">
    <property type="entry name" value="DUF4986"/>
</dbReference>
<dbReference type="InterPro" id="IPR012878">
    <property type="entry name" value="Beta-AFase-like_GH127_cat"/>
</dbReference>
<keyword evidence="6" id="KW-1185">Reference proteome</keyword>
<dbReference type="GO" id="GO:0005975">
    <property type="term" value="P:carbohydrate metabolic process"/>
    <property type="evidence" value="ECO:0007669"/>
    <property type="project" value="InterPro"/>
</dbReference>
<dbReference type="Pfam" id="PF16375">
    <property type="entry name" value="DUF4986"/>
    <property type="match status" value="1"/>
</dbReference>
<feature type="domain" description="Non-reducing end beta-L-arabinofuranosidase-like GH127 catalytic" evidence="1">
    <location>
        <begin position="26"/>
        <end position="406"/>
    </location>
</feature>
<dbReference type="STRING" id="529505.SAMN05421761_10655"/>
<feature type="domain" description="Non-reducing end beta-L-arabinofuranosidase-like GH127 middle" evidence="4">
    <location>
        <begin position="417"/>
        <end position="512"/>
    </location>
</feature>
<evidence type="ECO:0000259" key="1">
    <source>
        <dbReference type="Pfam" id="PF07944"/>
    </source>
</evidence>
<protein>
    <submittedName>
        <fullName evidence="5">Uncharacterized protein</fullName>
    </submittedName>
</protein>
<dbReference type="InterPro" id="IPR008928">
    <property type="entry name" value="6-hairpin_glycosidase_sf"/>
</dbReference>
<dbReference type="EMBL" id="FTOP01000006">
    <property type="protein sequence ID" value="SIS85047.1"/>
    <property type="molecule type" value="Genomic_DNA"/>
</dbReference>
<dbReference type="SUPFAM" id="SSF48208">
    <property type="entry name" value="Six-hairpin glycosidases"/>
    <property type="match status" value="1"/>
</dbReference>
<dbReference type="PANTHER" id="PTHR31151">
    <property type="entry name" value="PROLINE-TRNA LIGASE (DUF1680)"/>
    <property type="match status" value="1"/>
</dbReference>
<evidence type="ECO:0000313" key="6">
    <source>
        <dbReference type="Proteomes" id="UP000186026"/>
    </source>
</evidence>
<evidence type="ECO:0000259" key="2">
    <source>
        <dbReference type="Pfam" id="PF16375"/>
    </source>
</evidence>
<dbReference type="Pfam" id="PF07944">
    <property type="entry name" value="Beta-AFase-like_GH127_cat"/>
    <property type="match status" value="1"/>
</dbReference>
<dbReference type="InterPro" id="IPR046544">
    <property type="entry name" value="GH146_SB_dom"/>
</dbReference>
<name>A0A1N7MG91_9BACT</name>
<proteinExistence type="predicted"/>
<feature type="domain" description="Glycoside hydrolase GH146 substrate-binding" evidence="3">
    <location>
        <begin position="643"/>
        <end position="771"/>
    </location>
</feature>
<organism evidence="5 6">
    <name type="scientific">Belliella pelovolcani</name>
    <dbReference type="NCBI Taxonomy" id="529505"/>
    <lineage>
        <taxon>Bacteria</taxon>
        <taxon>Pseudomonadati</taxon>
        <taxon>Bacteroidota</taxon>
        <taxon>Cytophagia</taxon>
        <taxon>Cytophagales</taxon>
        <taxon>Cyclobacteriaceae</taxon>
        <taxon>Belliella</taxon>
    </lineage>
</organism>
<evidence type="ECO:0000259" key="3">
    <source>
        <dbReference type="Pfam" id="PF20620"/>
    </source>
</evidence>
<dbReference type="Pfam" id="PF20620">
    <property type="entry name" value="DUF6805"/>
    <property type="match status" value="1"/>
</dbReference>
<evidence type="ECO:0000313" key="5">
    <source>
        <dbReference type="EMBL" id="SIS85047.1"/>
    </source>
</evidence>
<accession>A0A1N7MG91</accession>
<sequence length="775" mass="89134">MFTFWFSLTLKGSAQNDYVQFFGLDQVKLLESPFLYAQEVDKRYILDMNVDRLLAPYMKEAGIPWAADNYGNWENTGLDGHIGGHYLSALSMMLASTGDPEIDQRLDYMLEQLKLAQDADGKGYLSGVPNGRQIWEELRSGNIRAGSFSLNDRWVPLYNIHKIYAGLRDAYWIGGKEIAKPMLIALSDWFYELTKNFSEEQFQEMLISEHGGLNEVFADVAVITGEAKYLELARKMSHQQVLNPLKNSEDRLTGMHANTQIPKVIGFQRIAQVAKDEKLHDASDYFWQNVVYQRSISIGGNSVREHFHPTADFSSMLSSEQGPETCNTYNMLRLSEMLFQTAPDSKYIDYYERAVFNHILSTQHPEKGGFVYFTPMRPQHYRVYSQPHENFWCCVGSGLENHAKYGQAIYAYREDILFVNLFIASELDWKEQGIKVIQTTNFPEEENTTIGFTHRGRKEFKIKVRYPSWVKQGHLKVAINGKQQEITVDKYGYFLLAGKWSSKDQIQIALPMETKTEQMPDGSPWYSFTHGPIVLAAKTGDGDLKGLFADDSRMGHVASGKMIPLELSPVLKQDIQPMPKQKGDEFKFLLAANQFYQLEEDIELVPFYSIHDSRYQVYWPVVADVELEAFKKELNTKDEWMRRLEEMTVDQVAVGEQQPETEHGFKGSNTQIGQENGRFWRTTSEYFQYTLKNKEQEGKVLRFTYLNTHSSQPFHIYINGQLLKTESLAGSSDQLIVIEYDLSGYNGETLDVKIESVESKSTPKLNHIRLMKRNM</sequence>
<dbReference type="Pfam" id="PF20736">
    <property type="entry name" value="Glyco_hydro127M"/>
    <property type="match status" value="1"/>
</dbReference>
<dbReference type="InterPro" id="IPR049046">
    <property type="entry name" value="Beta-AFase-like_GH127_middle"/>
</dbReference>
<dbReference type="PANTHER" id="PTHR31151:SF0">
    <property type="entry name" value="PROLINE-TRNA LIGASE (DUF1680)"/>
    <property type="match status" value="1"/>
</dbReference>
<dbReference type="Proteomes" id="UP000186026">
    <property type="component" value="Unassembled WGS sequence"/>
</dbReference>
<gene>
    <name evidence="5" type="ORF">SAMN05421761_10655</name>
</gene>
<evidence type="ECO:0000259" key="4">
    <source>
        <dbReference type="Pfam" id="PF20736"/>
    </source>
</evidence>